<reference evidence="3 4" key="1">
    <citation type="submission" date="2016-10" db="EMBL/GenBank/DDBJ databases">
        <authorList>
            <person name="de Groot N.N."/>
        </authorList>
    </citation>
    <scope>NUCLEOTIDE SEQUENCE [LARGE SCALE GENOMIC DNA]</scope>
    <source>
        <strain evidence="3 4">DSM 3217</strain>
    </source>
</reference>
<evidence type="ECO:0000313" key="3">
    <source>
        <dbReference type="EMBL" id="SDB07298.1"/>
    </source>
</evidence>
<dbReference type="PANTHER" id="PTHR42856:SF1">
    <property type="entry name" value="ACYL-COENZYME A THIOESTERASE PAAI"/>
    <property type="match status" value="1"/>
</dbReference>
<dbReference type="CDD" id="cd03443">
    <property type="entry name" value="PaaI_thioesterase"/>
    <property type="match status" value="1"/>
</dbReference>
<dbReference type="InterPro" id="IPR052723">
    <property type="entry name" value="Acyl-CoA_thioesterase_PaaI"/>
</dbReference>
<dbReference type="InterPro" id="IPR006683">
    <property type="entry name" value="Thioestr_dom"/>
</dbReference>
<dbReference type="InterPro" id="IPR003736">
    <property type="entry name" value="PAAI_dom"/>
</dbReference>
<keyword evidence="1" id="KW-0378">Hydrolase</keyword>
<feature type="domain" description="Thioesterase" evidence="2">
    <location>
        <begin position="47"/>
        <end position="119"/>
    </location>
</feature>
<sequence>MSNNAWEEFTNPTHGFIKYLGVHIDEVREGYCKGTLKLEDKHGNPIGSIHGGVLFSIADTVGGVCATAGGRIVTTVDADIHYMRAAYIGDTLITKAHEVKSGKLLSIVEVKNYNQDGKLLTSSTFTYHYLSNQMDVDVELEKLKQL</sequence>
<protein>
    <submittedName>
        <fullName evidence="3">Acyl-CoA thioesterase</fullName>
    </submittedName>
</protein>
<dbReference type="NCBIfam" id="TIGR00369">
    <property type="entry name" value="unchar_dom_1"/>
    <property type="match status" value="1"/>
</dbReference>
<dbReference type="RefSeq" id="WP_090171922.1">
    <property type="nucleotide sequence ID" value="NZ_FMXR01000005.1"/>
</dbReference>
<dbReference type="Pfam" id="PF03061">
    <property type="entry name" value="4HBT"/>
    <property type="match status" value="1"/>
</dbReference>
<dbReference type="OrthoDB" id="328435at2"/>
<dbReference type="EMBL" id="FMXR01000005">
    <property type="protein sequence ID" value="SDB07298.1"/>
    <property type="molecule type" value="Genomic_DNA"/>
</dbReference>
<dbReference type="PANTHER" id="PTHR42856">
    <property type="entry name" value="ACYL-COENZYME A THIOESTERASE PAAI"/>
    <property type="match status" value="1"/>
</dbReference>
<evidence type="ECO:0000256" key="1">
    <source>
        <dbReference type="ARBA" id="ARBA00022801"/>
    </source>
</evidence>
<accession>A0A1G6AFV4</accession>
<dbReference type="Gene3D" id="3.10.129.10">
    <property type="entry name" value="Hotdog Thioesterase"/>
    <property type="match status" value="1"/>
</dbReference>
<organism evidence="3 4">
    <name type="scientific">Eubacterium oxidoreducens</name>
    <dbReference type="NCBI Taxonomy" id="1732"/>
    <lineage>
        <taxon>Bacteria</taxon>
        <taxon>Bacillati</taxon>
        <taxon>Bacillota</taxon>
        <taxon>Clostridia</taxon>
        <taxon>Eubacteriales</taxon>
        <taxon>Eubacteriaceae</taxon>
        <taxon>Eubacterium</taxon>
    </lineage>
</organism>
<dbReference type="SUPFAM" id="SSF54637">
    <property type="entry name" value="Thioesterase/thiol ester dehydrase-isomerase"/>
    <property type="match status" value="1"/>
</dbReference>
<dbReference type="AlphaFoldDB" id="A0A1G6AFV4"/>
<evidence type="ECO:0000313" key="4">
    <source>
        <dbReference type="Proteomes" id="UP000199228"/>
    </source>
</evidence>
<name>A0A1G6AFV4_EUBOX</name>
<keyword evidence="4" id="KW-1185">Reference proteome</keyword>
<proteinExistence type="predicted"/>
<dbReference type="InterPro" id="IPR029069">
    <property type="entry name" value="HotDog_dom_sf"/>
</dbReference>
<dbReference type="Proteomes" id="UP000199228">
    <property type="component" value="Unassembled WGS sequence"/>
</dbReference>
<gene>
    <name evidence="3" type="ORF">SAMN02910417_00537</name>
</gene>
<evidence type="ECO:0000259" key="2">
    <source>
        <dbReference type="Pfam" id="PF03061"/>
    </source>
</evidence>
<dbReference type="STRING" id="1732.SAMN02910417_00537"/>
<dbReference type="GO" id="GO:0016289">
    <property type="term" value="F:acyl-CoA hydrolase activity"/>
    <property type="evidence" value="ECO:0007669"/>
    <property type="project" value="TreeGrafter"/>
</dbReference>